<evidence type="ECO:0000313" key="3">
    <source>
        <dbReference type="Proteomes" id="UP000524237"/>
    </source>
</evidence>
<dbReference type="InterPro" id="IPR001387">
    <property type="entry name" value="Cro/C1-type_HTH"/>
</dbReference>
<dbReference type="PROSITE" id="PS50943">
    <property type="entry name" value="HTH_CROC1"/>
    <property type="match status" value="1"/>
</dbReference>
<dbReference type="RefSeq" id="WP_220475728.1">
    <property type="nucleotide sequence ID" value="NZ_JACGWU010000001.1"/>
</dbReference>
<protein>
    <submittedName>
        <fullName evidence="2">Transcriptional regulator with XRE-family HTH domain</fullName>
    </submittedName>
</protein>
<dbReference type="SMART" id="SM00530">
    <property type="entry name" value="HTH_XRE"/>
    <property type="match status" value="1"/>
</dbReference>
<organism evidence="2 3">
    <name type="scientific">Alpinimonas psychrophila</name>
    <dbReference type="NCBI Taxonomy" id="748908"/>
    <lineage>
        <taxon>Bacteria</taxon>
        <taxon>Bacillati</taxon>
        <taxon>Actinomycetota</taxon>
        <taxon>Actinomycetes</taxon>
        <taxon>Micrococcales</taxon>
        <taxon>Microbacteriaceae</taxon>
        <taxon>Alpinimonas</taxon>
    </lineage>
</organism>
<proteinExistence type="predicted"/>
<dbReference type="Gene3D" id="1.10.260.40">
    <property type="entry name" value="lambda repressor-like DNA-binding domains"/>
    <property type="match status" value="1"/>
</dbReference>
<dbReference type="SUPFAM" id="SSF47413">
    <property type="entry name" value="lambda repressor-like DNA-binding domains"/>
    <property type="match status" value="1"/>
</dbReference>
<dbReference type="EMBL" id="JACGWU010000001">
    <property type="protein sequence ID" value="MBA8828164.1"/>
    <property type="molecule type" value="Genomic_DNA"/>
</dbReference>
<dbReference type="AlphaFoldDB" id="A0A7W3JRZ7"/>
<dbReference type="GO" id="GO:0003677">
    <property type="term" value="F:DNA binding"/>
    <property type="evidence" value="ECO:0007669"/>
    <property type="project" value="InterPro"/>
</dbReference>
<name>A0A7W3JRZ7_9MICO</name>
<comment type="caution">
    <text evidence="2">The sequence shown here is derived from an EMBL/GenBank/DDBJ whole genome shotgun (WGS) entry which is preliminary data.</text>
</comment>
<dbReference type="CDD" id="cd00093">
    <property type="entry name" value="HTH_XRE"/>
    <property type="match status" value="1"/>
</dbReference>
<sequence>MASHGALSEQDISALQLQMSMKRANSGLTYDALATKSGVSRRTLISIETGTSRGSLDSWMRIYNALDTDFGAFLHGLKNPPPLENSKNLYPEMPLAEYIVQNETPSYET</sequence>
<keyword evidence="3" id="KW-1185">Reference proteome</keyword>
<gene>
    <name evidence="2" type="ORF">FB555_000235</name>
</gene>
<reference evidence="2 3" key="1">
    <citation type="submission" date="2020-07" db="EMBL/GenBank/DDBJ databases">
        <title>Sequencing the genomes of 1000 actinobacteria strains.</title>
        <authorList>
            <person name="Klenk H.-P."/>
        </authorList>
    </citation>
    <scope>NUCLEOTIDE SEQUENCE [LARGE SCALE GENOMIC DNA]</scope>
    <source>
        <strain evidence="2 3">DSM 23737</strain>
    </source>
</reference>
<accession>A0A7W3JRZ7</accession>
<evidence type="ECO:0000259" key="1">
    <source>
        <dbReference type="PROSITE" id="PS50943"/>
    </source>
</evidence>
<feature type="domain" description="HTH cro/C1-type" evidence="1">
    <location>
        <begin position="23"/>
        <end position="73"/>
    </location>
</feature>
<dbReference type="InterPro" id="IPR010982">
    <property type="entry name" value="Lambda_DNA-bd_dom_sf"/>
</dbReference>
<dbReference type="Proteomes" id="UP000524237">
    <property type="component" value="Unassembled WGS sequence"/>
</dbReference>
<evidence type="ECO:0000313" key="2">
    <source>
        <dbReference type="EMBL" id="MBA8828164.1"/>
    </source>
</evidence>
<dbReference type="Pfam" id="PF01381">
    <property type="entry name" value="HTH_3"/>
    <property type="match status" value="1"/>
</dbReference>